<protein>
    <submittedName>
        <fullName evidence="1">Unnamed protein product</fullName>
    </submittedName>
</protein>
<dbReference type="OrthoDB" id="3344688at2759"/>
<proteinExistence type="predicted"/>
<sequence>MVDNTPAIYLSHSLACHGRTGYLGSRIAEANTLVNKKWISFEYLETKEMLADILTKPVTPAVMNYLVPKILKK</sequence>
<comment type="caution">
    <text evidence="1">The sequence shown here is derived from an EMBL/GenBank/DDBJ whole genome shotgun (WGS) entry which is preliminary data.</text>
</comment>
<keyword evidence="2" id="KW-1185">Reference proteome</keyword>
<dbReference type="Proteomes" id="UP001165063">
    <property type="component" value="Unassembled WGS sequence"/>
</dbReference>
<dbReference type="EMBL" id="BSXU01019222">
    <property type="protein sequence ID" value="GME86556.1"/>
    <property type="molecule type" value="Genomic_DNA"/>
</dbReference>
<evidence type="ECO:0000313" key="2">
    <source>
        <dbReference type="Proteomes" id="UP001165063"/>
    </source>
</evidence>
<gene>
    <name evidence="1" type="ORF">Amon01_001026400</name>
</gene>
<accession>A0A9W6WMW9</accession>
<reference evidence="1" key="1">
    <citation type="submission" date="2023-04" db="EMBL/GenBank/DDBJ databases">
        <title>Ambrosiozyma monospora NBRC 1965.</title>
        <authorList>
            <person name="Ichikawa N."/>
            <person name="Sato H."/>
            <person name="Tonouchi N."/>
        </authorList>
    </citation>
    <scope>NUCLEOTIDE SEQUENCE</scope>
    <source>
        <strain evidence="1">NBRC 1965</strain>
    </source>
</reference>
<organism evidence="1 2">
    <name type="scientific">Ambrosiozyma monospora</name>
    <name type="common">Yeast</name>
    <name type="synonym">Endomycopsis monosporus</name>
    <dbReference type="NCBI Taxonomy" id="43982"/>
    <lineage>
        <taxon>Eukaryota</taxon>
        <taxon>Fungi</taxon>
        <taxon>Dikarya</taxon>
        <taxon>Ascomycota</taxon>
        <taxon>Saccharomycotina</taxon>
        <taxon>Pichiomycetes</taxon>
        <taxon>Pichiales</taxon>
        <taxon>Pichiaceae</taxon>
        <taxon>Ambrosiozyma</taxon>
    </lineage>
</organism>
<name>A0A9W6WMW9_AMBMO</name>
<evidence type="ECO:0000313" key="1">
    <source>
        <dbReference type="EMBL" id="GME86556.1"/>
    </source>
</evidence>
<dbReference type="AlphaFoldDB" id="A0A9W6WMW9"/>